<evidence type="ECO:0000313" key="1">
    <source>
        <dbReference type="EMBL" id="MQX12069.1"/>
    </source>
</evidence>
<evidence type="ECO:0000313" key="2">
    <source>
        <dbReference type="Proteomes" id="UP000466694"/>
    </source>
</evidence>
<dbReference type="EMBL" id="WISZ01000210">
    <property type="protein sequence ID" value="MQX12069.1"/>
    <property type="molecule type" value="Genomic_DNA"/>
</dbReference>
<dbReference type="Proteomes" id="UP000466694">
    <property type="component" value="Unassembled WGS sequence"/>
</dbReference>
<gene>
    <name evidence="1" type="ORF">GHK48_28460</name>
</gene>
<comment type="caution">
    <text evidence="1">The sequence shown here is derived from an EMBL/GenBank/DDBJ whole genome shotgun (WGS) entry which is preliminary data.</text>
</comment>
<dbReference type="RefSeq" id="WP_141322170.1">
    <property type="nucleotide sequence ID" value="NZ_BJNI01000040.1"/>
</dbReference>
<name>A0A844AG57_RHIFR</name>
<protein>
    <submittedName>
        <fullName evidence="1">Uncharacterized protein</fullName>
    </submittedName>
</protein>
<sequence length="79" mass="8491">MRILQPLPARMNEGARQMLRNMAFYKKIIALGVVGLAFVGVFDALKNLPVVSGCTFYGSCSQGAMAEPPTDLGFDPVAQ</sequence>
<organism evidence="1 2">
    <name type="scientific">Rhizobium fredii</name>
    <name type="common">Sinorhizobium fredii</name>
    <dbReference type="NCBI Taxonomy" id="380"/>
    <lineage>
        <taxon>Bacteria</taxon>
        <taxon>Pseudomonadati</taxon>
        <taxon>Pseudomonadota</taxon>
        <taxon>Alphaproteobacteria</taxon>
        <taxon>Hyphomicrobiales</taxon>
        <taxon>Rhizobiaceae</taxon>
        <taxon>Sinorhizobium/Ensifer group</taxon>
        <taxon>Sinorhizobium</taxon>
    </lineage>
</organism>
<proteinExistence type="predicted"/>
<accession>A0A844AG57</accession>
<dbReference type="AlphaFoldDB" id="A0A844AG57"/>
<dbReference type="GeneID" id="48977178"/>
<reference evidence="1 2" key="1">
    <citation type="journal article" date="2013" name="Genome Biol.">
        <title>Comparative genomics of the core and accessory genomes of 48 Sinorhizobium strains comprising five genospecies.</title>
        <authorList>
            <person name="Sugawara M."/>
            <person name="Epstein B."/>
            <person name="Badgley B.D."/>
            <person name="Unno T."/>
            <person name="Xu L."/>
            <person name="Reese J."/>
            <person name="Gyaneshwar P."/>
            <person name="Denny R."/>
            <person name="Mudge J."/>
            <person name="Bharti A.K."/>
            <person name="Farmer A.D."/>
            <person name="May G.D."/>
            <person name="Woodward J.E."/>
            <person name="Medigue C."/>
            <person name="Vallenet D."/>
            <person name="Lajus A."/>
            <person name="Rouy Z."/>
            <person name="Martinez-Vaz B."/>
            <person name="Tiffin P."/>
            <person name="Young N.D."/>
            <person name="Sadowsky M.J."/>
        </authorList>
    </citation>
    <scope>NUCLEOTIDE SEQUENCE [LARGE SCALE GENOMIC DNA]</scope>
    <source>
        <strain evidence="1 2">USDA205</strain>
    </source>
</reference>